<organism evidence="4 5">
    <name type="scientific">Thermus thermophilus</name>
    <dbReference type="NCBI Taxonomy" id="274"/>
    <lineage>
        <taxon>Bacteria</taxon>
        <taxon>Thermotogati</taxon>
        <taxon>Deinococcota</taxon>
        <taxon>Deinococci</taxon>
        <taxon>Thermales</taxon>
        <taxon>Thermaceae</taxon>
        <taxon>Thermus</taxon>
    </lineage>
</organism>
<keyword evidence="1" id="KW-0547">Nucleotide-binding</keyword>
<dbReference type="SUPFAM" id="SSF52540">
    <property type="entry name" value="P-loop containing nucleoside triphosphate hydrolases"/>
    <property type="match status" value="1"/>
</dbReference>
<protein>
    <submittedName>
        <fullName evidence="4">Arginine transport ATP-binding protein ArtM</fullName>
    </submittedName>
</protein>
<dbReference type="RefSeq" id="WP_124104998.1">
    <property type="nucleotide sequence ID" value="NZ_LR027517.1"/>
</dbReference>
<dbReference type="EMBL" id="LR027517">
    <property type="protein sequence ID" value="VCU53724.1"/>
    <property type="molecule type" value="Genomic_DNA"/>
</dbReference>
<gene>
    <name evidence="4" type="primary">artM</name>
    <name evidence="4" type="ORF">TTHN1_01506</name>
</gene>
<dbReference type="InterPro" id="IPR017871">
    <property type="entry name" value="ABC_transporter-like_CS"/>
</dbReference>
<keyword evidence="2 4" id="KW-0067">ATP-binding</keyword>
<dbReference type="PROSITE" id="PS00211">
    <property type="entry name" value="ABC_TRANSPORTER_1"/>
    <property type="match status" value="1"/>
</dbReference>
<name>A0A3P4ATH2_THETH</name>
<dbReference type="PANTHER" id="PTHR24220">
    <property type="entry name" value="IMPORT ATP-BINDING PROTEIN"/>
    <property type="match status" value="1"/>
</dbReference>
<dbReference type="Pfam" id="PF00005">
    <property type="entry name" value="ABC_tran"/>
    <property type="match status" value="1"/>
</dbReference>
<dbReference type="InterPro" id="IPR003439">
    <property type="entry name" value="ABC_transporter-like_ATP-bd"/>
</dbReference>
<proteinExistence type="predicted"/>
<feature type="domain" description="ABC transporter" evidence="3">
    <location>
        <begin position="3"/>
        <end position="218"/>
    </location>
</feature>
<evidence type="ECO:0000256" key="1">
    <source>
        <dbReference type="ARBA" id="ARBA00022741"/>
    </source>
</evidence>
<dbReference type="InterPro" id="IPR027417">
    <property type="entry name" value="P-loop_NTPase"/>
</dbReference>
<dbReference type="PANTHER" id="PTHR24220:SF684">
    <property type="entry name" value="FE(3+) IONS IMPORT ATP-BINDING PROTEIN FBPC"/>
    <property type="match status" value="1"/>
</dbReference>
<evidence type="ECO:0000256" key="2">
    <source>
        <dbReference type="ARBA" id="ARBA00022840"/>
    </source>
</evidence>
<dbReference type="GO" id="GO:0022857">
    <property type="term" value="F:transmembrane transporter activity"/>
    <property type="evidence" value="ECO:0007669"/>
    <property type="project" value="TreeGrafter"/>
</dbReference>
<dbReference type="Proteomes" id="UP000279841">
    <property type="component" value="Chromosome"/>
</dbReference>
<evidence type="ECO:0000259" key="3">
    <source>
        <dbReference type="PROSITE" id="PS50893"/>
    </source>
</evidence>
<evidence type="ECO:0000313" key="5">
    <source>
        <dbReference type="Proteomes" id="UP000279841"/>
    </source>
</evidence>
<dbReference type="InterPro" id="IPR003593">
    <property type="entry name" value="AAA+_ATPase"/>
</dbReference>
<dbReference type="AlphaFoldDB" id="A0A3P4ATH2"/>
<dbReference type="GO" id="GO:0016887">
    <property type="term" value="F:ATP hydrolysis activity"/>
    <property type="evidence" value="ECO:0007669"/>
    <property type="project" value="InterPro"/>
</dbReference>
<dbReference type="Gene3D" id="3.40.50.300">
    <property type="entry name" value="P-loop containing nucleotide triphosphate hydrolases"/>
    <property type="match status" value="1"/>
</dbReference>
<accession>A0A3P4ATH2</accession>
<dbReference type="InterPro" id="IPR015854">
    <property type="entry name" value="ABC_transpr_LolD-like"/>
</dbReference>
<reference evidence="4 5" key="1">
    <citation type="submission" date="2018-10" db="EMBL/GenBank/DDBJ databases">
        <authorList>
            <person name="Peiro R."/>
            <person name="Begona"/>
            <person name="Cbmso G."/>
            <person name="Lopez M."/>
            <person name="Gonzalez S."/>
            <person name="Sacristan E."/>
            <person name="Castillo E."/>
        </authorList>
    </citation>
    <scope>NUCLEOTIDE SEQUENCE [LARGE SCALE GENOMIC DNA]</scope>
    <source>
        <strain evidence="4">TTHNAR1</strain>
    </source>
</reference>
<dbReference type="PROSITE" id="PS50893">
    <property type="entry name" value="ABC_TRANSPORTER_2"/>
    <property type="match status" value="1"/>
</dbReference>
<dbReference type="GO" id="GO:0005524">
    <property type="term" value="F:ATP binding"/>
    <property type="evidence" value="ECO:0007669"/>
    <property type="project" value="UniProtKB-KW"/>
</dbReference>
<dbReference type="SMART" id="SM00382">
    <property type="entry name" value="AAA"/>
    <property type="match status" value="1"/>
</dbReference>
<sequence>MILKAEDLTLAFPGFRLRVPRLALAPGEVLVVLGPSGSGKTTLLRLLAGLLPPEGGRVTGGLRVYLPQTPPLLHRSVLDNAAFGLLLHGVPREEARRRAQARLKEVGLEALAHRPAHRLSAGEAARLALARALAVEPEVLLLDEPTANLDPANALRVEVLLRRAAEEGRGVVLATHNLFQARRLGHHLLFLHRGEAVEEGPVAEVFAAPKDPRTQAFLRGEMVF</sequence>
<dbReference type="GO" id="GO:0005886">
    <property type="term" value="C:plasma membrane"/>
    <property type="evidence" value="ECO:0007669"/>
    <property type="project" value="TreeGrafter"/>
</dbReference>
<evidence type="ECO:0000313" key="4">
    <source>
        <dbReference type="EMBL" id="VCU53724.1"/>
    </source>
</evidence>